<dbReference type="InterPro" id="IPR035965">
    <property type="entry name" value="PAS-like_dom_sf"/>
</dbReference>
<accession>A0A926ETW1</accession>
<dbReference type="InterPro" id="IPR000160">
    <property type="entry name" value="GGDEF_dom"/>
</dbReference>
<evidence type="ECO:0000313" key="3">
    <source>
        <dbReference type="Proteomes" id="UP000623678"/>
    </source>
</evidence>
<dbReference type="PROSITE" id="PS50887">
    <property type="entry name" value="GGDEF"/>
    <property type="match status" value="1"/>
</dbReference>
<dbReference type="SUPFAM" id="SSF55073">
    <property type="entry name" value="Nucleotide cyclase"/>
    <property type="match status" value="1"/>
</dbReference>
<feature type="domain" description="GGDEF" evidence="1">
    <location>
        <begin position="190"/>
        <end position="315"/>
    </location>
</feature>
<dbReference type="Pfam" id="PF08447">
    <property type="entry name" value="PAS_3"/>
    <property type="match status" value="1"/>
</dbReference>
<dbReference type="InterPro" id="IPR050469">
    <property type="entry name" value="Diguanylate_Cyclase"/>
</dbReference>
<dbReference type="NCBIfam" id="TIGR00254">
    <property type="entry name" value="GGDEF"/>
    <property type="match status" value="1"/>
</dbReference>
<dbReference type="Pfam" id="PF00990">
    <property type="entry name" value="GGDEF"/>
    <property type="match status" value="1"/>
</dbReference>
<sequence>MQSIFESKPGLDEGNLSESEKYQKRLEIALKAAKICVFEVDLRKQLYTFFANSEDIFGVPGDRILADVAPFSKLPSEEYQKAASRYFSHPDDFAVIDQAFQCIFRGEATTYEARMRAGGSDYIWCKLDVSPIMKENVPVRMIGVITNIEKQKARAKKLEHAAKLDTFTGLFNKAAAIDMIKEALRQNPQQKHALVLLDIDNFKDFNDTYGHVAGDVVIKLVADSLKQCFRNTDIAGRYGGDEFIVLMEDVRDISWVGQRLQKLIRCEGDGFRCTTSMGVAVFPQDGSSYEQLFLKADLALYNSKVNRSTLTYSSNLKE</sequence>
<dbReference type="InterPro" id="IPR043128">
    <property type="entry name" value="Rev_trsase/Diguanyl_cyclase"/>
</dbReference>
<dbReference type="SMART" id="SM00267">
    <property type="entry name" value="GGDEF"/>
    <property type="match status" value="1"/>
</dbReference>
<evidence type="ECO:0000313" key="2">
    <source>
        <dbReference type="EMBL" id="MBC8586254.1"/>
    </source>
</evidence>
<dbReference type="SUPFAM" id="SSF55785">
    <property type="entry name" value="PYP-like sensor domain (PAS domain)"/>
    <property type="match status" value="1"/>
</dbReference>
<dbReference type="GO" id="GO:0052621">
    <property type="term" value="F:diguanylate cyclase activity"/>
    <property type="evidence" value="ECO:0007669"/>
    <property type="project" value="TreeGrafter"/>
</dbReference>
<dbReference type="CDD" id="cd00130">
    <property type="entry name" value="PAS"/>
    <property type="match status" value="1"/>
</dbReference>
<reference evidence="2" key="1">
    <citation type="submission" date="2020-08" db="EMBL/GenBank/DDBJ databases">
        <title>Genome public.</title>
        <authorList>
            <person name="Liu C."/>
            <person name="Sun Q."/>
        </authorList>
    </citation>
    <scope>NUCLEOTIDE SEQUENCE</scope>
    <source>
        <strain evidence="2">NSJ-64</strain>
    </source>
</reference>
<dbReference type="PANTHER" id="PTHR45138:SF9">
    <property type="entry name" value="DIGUANYLATE CYCLASE DGCM-RELATED"/>
    <property type="match status" value="1"/>
</dbReference>
<dbReference type="InterPro" id="IPR000014">
    <property type="entry name" value="PAS"/>
</dbReference>
<protein>
    <submittedName>
        <fullName evidence="2">Sensor domain-containing diguanylate cyclase</fullName>
    </submittedName>
</protein>
<dbReference type="InterPro" id="IPR029787">
    <property type="entry name" value="Nucleotide_cyclase"/>
</dbReference>
<name>A0A926ETW1_9FIRM</name>
<comment type="caution">
    <text evidence="2">The sequence shown here is derived from an EMBL/GenBank/DDBJ whole genome shotgun (WGS) entry which is preliminary data.</text>
</comment>
<dbReference type="Proteomes" id="UP000623678">
    <property type="component" value="Unassembled WGS sequence"/>
</dbReference>
<dbReference type="CDD" id="cd01949">
    <property type="entry name" value="GGDEF"/>
    <property type="match status" value="1"/>
</dbReference>
<keyword evidence="3" id="KW-1185">Reference proteome</keyword>
<dbReference type="RefSeq" id="WP_262395977.1">
    <property type="nucleotide sequence ID" value="NZ_JACRTD010000009.1"/>
</dbReference>
<gene>
    <name evidence="2" type="ORF">H8705_11755</name>
</gene>
<organism evidence="2 3">
    <name type="scientific">Youxingia wuxianensis</name>
    <dbReference type="NCBI Taxonomy" id="2763678"/>
    <lineage>
        <taxon>Bacteria</taxon>
        <taxon>Bacillati</taxon>
        <taxon>Bacillota</taxon>
        <taxon>Clostridia</taxon>
        <taxon>Eubacteriales</taxon>
        <taxon>Oscillospiraceae</taxon>
        <taxon>Youxingia</taxon>
    </lineage>
</organism>
<dbReference type="Gene3D" id="3.30.450.20">
    <property type="entry name" value="PAS domain"/>
    <property type="match status" value="1"/>
</dbReference>
<evidence type="ECO:0000259" key="1">
    <source>
        <dbReference type="PROSITE" id="PS50887"/>
    </source>
</evidence>
<dbReference type="AlphaFoldDB" id="A0A926ETW1"/>
<dbReference type="EMBL" id="JACRTD010000009">
    <property type="protein sequence ID" value="MBC8586254.1"/>
    <property type="molecule type" value="Genomic_DNA"/>
</dbReference>
<proteinExistence type="predicted"/>
<dbReference type="InterPro" id="IPR013655">
    <property type="entry name" value="PAS_fold_3"/>
</dbReference>
<dbReference type="PANTHER" id="PTHR45138">
    <property type="entry name" value="REGULATORY COMPONENTS OF SENSORY TRANSDUCTION SYSTEM"/>
    <property type="match status" value="1"/>
</dbReference>
<dbReference type="Gene3D" id="3.30.70.270">
    <property type="match status" value="1"/>
</dbReference>